<name>A0A8J5HQY6_ZINOF</name>
<evidence type="ECO:0000313" key="14">
    <source>
        <dbReference type="EMBL" id="KAG6530426.1"/>
    </source>
</evidence>
<dbReference type="GO" id="GO:0003700">
    <property type="term" value="F:DNA-binding transcription factor activity"/>
    <property type="evidence" value="ECO:0007669"/>
    <property type="project" value="InterPro"/>
</dbReference>
<dbReference type="Pfam" id="PF14369">
    <property type="entry name" value="Zn_ribbon_19"/>
    <property type="match status" value="1"/>
</dbReference>
<keyword evidence="10" id="KW-0539">Nucleus</keyword>
<evidence type="ECO:0000256" key="11">
    <source>
        <dbReference type="PROSITE-ProRule" id="PRU00175"/>
    </source>
</evidence>
<dbReference type="InterPro" id="IPR001841">
    <property type="entry name" value="Znf_RING"/>
</dbReference>
<keyword evidence="6" id="KW-0833">Ubl conjugation pathway</keyword>
<dbReference type="EC" id="2.3.2.27" evidence="2"/>
<dbReference type="Pfam" id="PF14379">
    <property type="entry name" value="Myb_CC_LHEQLE"/>
    <property type="match status" value="1"/>
</dbReference>
<evidence type="ECO:0000256" key="3">
    <source>
        <dbReference type="ARBA" id="ARBA00022679"/>
    </source>
</evidence>
<proteinExistence type="predicted"/>
<evidence type="ECO:0000256" key="4">
    <source>
        <dbReference type="ARBA" id="ARBA00022723"/>
    </source>
</evidence>
<comment type="caution">
    <text evidence="14">The sequence shown here is derived from an EMBL/GenBank/DDBJ whole genome shotgun (WGS) entry which is preliminary data.</text>
</comment>
<keyword evidence="3" id="KW-0808">Transferase</keyword>
<evidence type="ECO:0000256" key="9">
    <source>
        <dbReference type="ARBA" id="ARBA00023163"/>
    </source>
</evidence>
<reference evidence="14 15" key="1">
    <citation type="submission" date="2020-08" db="EMBL/GenBank/DDBJ databases">
        <title>Plant Genome Project.</title>
        <authorList>
            <person name="Zhang R.-G."/>
        </authorList>
    </citation>
    <scope>NUCLEOTIDE SEQUENCE [LARGE SCALE GENOMIC DNA]</scope>
    <source>
        <tissue evidence="14">Rhizome</tissue>
    </source>
</reference>
<feature type="compositionally biased region" description="Gly residues" evidence="12">
    <location>
        <begin position="281"/>
        <end position="297"/>
    </location>
</feature>
<accession>A0A8J5HQY6</accession>
<dbReference type="FunFam" id="3.30.40.10:FF:000022">
    <property type="entry name" value="E3 ubiquitin-protein ligase RING1-like"/>
    <property type="match status" value="1"/>
</dbReference>
<feature type="domain" description="RING-type" evidence="13">
    <location>
        <begin position="218"/>
        <end position="259"/>
    </location>
</feature>
<keyword evidence="15" id="KW-1185">Reference proteome</keyword>
<evidence type="ECO:0000256" key="5">
    <source>
        <dbReference type="ARBA" id="ARBA00022771"/>
    </source>
</evidence>
<evidence type="ECO:0000256" key="12">
    <source>
        <dbReference type="SAM" id="MobiDB-lite"/>
    </source>
</evidence>
<dbReference type="Pfam" id="PF00249">
    <property type="entry name" value="Myb_DNA-binding"/>
    <property type="match status" value="1"/>
</dbReference>
<evidence type="ECO:0000256" key="6">
    <source>
        <dbReference type="ARBA" id="ARBA00022786"/>
    </source>
</evidence>
<dbReference type="InterPro" id="IPR001005">
    <property type="entry name" value="SANT/Myb"/>
</dbReference>
<keyword evidence="9" id="KW-0804">Transcription</keyword>
<evidence type="ECO:0000256" key="2">
    <source>
        <dbReference type="ARBA" id="ARBA00012483"/>
    </source>
</evidence>
<dbReference type="Gene3D" id="1.10.10.60">
    <property type="entry name" value="Homeodomain-like"/>
    <property type="match status" value="1"/>
</dbReference>
<organism evidence="14 15">
    <name type="scientific">Zingiber officinale</name>
    <name type="common">Ginger</name>
    <name type="synonym">Amomum zingiber</name>
    <dbReference type="NCBI Taxonomy" id="94328"/>
    <lineage>
        <taxon>Eukaryota</taxon>
        <taxon>Viridiplantae</taxon>
        <taxon>Streptophyta</taxon>
        <taxon>Embryophyta</taxon>
        <taxon>Tracheophyta</taxon>
        <taxon>Spermatophyta</taxon>
        <taxon>Magnoliopsida</taxon>
        <taxon>Liliopsida</taxon>
        <taxon>Zingiberales</taxon>
        <taxon>Zingiberaceae</taxon>
        <taxon>Zingiber</taxon>
    </lineage>
</organism>
<evidence type="ECO:0000256" key="1">
    <source>
        <dbReference type="ARBA" id="ARBA00000900"/>
    </source>
</evidence>
<feature type="compositionally biased region" description="Basic and acidic residues" evidence="12">
    <location>
        <begin position="674"/>
        <end position="684"/>
    </location>
</feature>
<dbReference type="PANTHER" id="PTHR31499">
    <property type="entry name" value="MYB FAMILY TRANSCRIPTION FACTOR PHL11"/>
    <property type="match status" value="1"/>
</dbReference>
<dbReference type="InterPro" id="IPR006447">
    <property type="entry name" value="Myb_dom_plants"/>
</dbReference>
<feature type="region of interest" description="Disordered" evidence="12">
    <location>
        <begin position="279"/>
        <end position="299"/>
    </location>
</feature>
<dbReference type="NCBIfam" id="TIGR01557">
    <property type="entry name" value="myb_SHAQKYF"/>
    <property type="match status" value="1"/>
</dbReference>
<evidence type="ECO:0000259" key="13">
    <source>
        <dbReference type="PROSITE" id="PS50089"/>
    </source>
</evidence>
<evidence type="ECO:0000313" key="15">
    <source>
        <dbReference type="Proteomes" id="UP000734854"/>
    </source>
</evidence>
<evidence type="ECO:0000256" key="7">
    <source>
        <dbReference type="ARBA" id="ARBA00022833"/>
    </source>
</evidence>
<dbReference type="AlphaFoldDB" id="A0A8J5HQY6"/>
<dbReference type="InterPro" id="IPR025756">
    <property type="entry name" value="Myb_CC_LHEQLE"/>
</dbReference>
<dbReference type="SUPFAM" id="SSF57850">
    <property type="entry name" value="RING/U-box"/>
    <property type="match status" value="1"/>
</dbReference>
<dbReference type="Pfam" id="PF13639">
    <property type="entry name" value="zf-RING_2"/>
    <property type="match status" value="1"/>
</dbReference>
<dbReference type="InterPro" id="IPR046955">
    <property type="entry name" value="PHR1-like"/>
</dbReference>
<dbReference type="GO" id="GO:0008270">
    <property type="term" value="F:zinc ion binding"/>
    <property type="evidence" value="ECO:0007669"/>
    <property type="project" value="UniProtKB-KW"/>
</dbReference>
<keyword evidence="8" id="KW-0805">Transcription regulation</keyword>
<dbReference type="InterPro" id="IPR009057">
    <property type="entry name" value="Homeodomain-like_sf"/>
</dbReference>
<comment type="catalytic activity">
    <reaction evidence="1">
        <text>S-ubiquitinyl-[E2 ubiquitin-conjugating enzyme]-L-cysteine + [acceptor protein]-L-lysine = [E2 ubiquitin-conjugating enzyme]-L-cysteine + N(6)-ubiquitinyl-[acceptor protein]-L-lysine.</text>
        <dbReference type="EC" id="2.3.2.27"/>
    </reaction>
</comment>
<dbReference type="PANTHER" id="PTHR31499:SF2">
    <property type="entry name" value="MYB-RELATED PROTEIN 2"/>
    <property type="match status" value="1"/>
</dbReference>
<dbReference type="InterPro" id="IPR039525">
    <property type="entry name" value="RNF126-like_zinc-ribbon"/>
</dbReference>
<dbReference type="Proteomes" id="UP000734854">
    <property type="component" value="Unassembled WGS sequence"/>
</dbReference>
<dbReference type="FunFam" id="1.10.10.60:FF:000002">
    <property type="entry name" value="Myb family transcription factor"/>
    <property type="match status" value="1"/>
</dbReference>
<dbReference type="SUPFAM" id="SSF46689">
    <property type="entry name" value="Homeodomain-like"/>
    <property type="match status" value="1"/>
</dbReference>
<dbReference type="EMBL" id="JACMSC010000003">
    <property type="protein sequence ID" value="KAG6530426.1"/>
    <property type="molecule type" value="Genomic_DNA"/>
</dbReference>
<evidence type="ECO:0000256" key="8">
    <source>
        <dbReference type="ARBA" id="ARBA00023015"/>
    </source>
</evidence>
<protein>
    <recommendedName>
        <fullName evidence="2">RING-type E3 ubiquitin transferase</fullName>
        <ecNumber evidence="2">2.3.2.27</ecNumber>
    </recommendedName>
</protein>
<sequence length="737" mass="82193">MDEHLAARYWCHMCSTMVNPIMGAEIECPICNGGFVEEMNWGGEAATTPDLESNRDLSLWAPILHRMLSGGSMRHRRIYREEEEGNSDRYHDSEAALLRWQQRSSAILRILNDLREGNVLGSDGDDNDRARERDRVHVLMDLINNAIDGSLDANHPRGQSSNNSNNGDLLRDYFLGSSLELLLQHLAESDPNFYGTPPAQKSAVEAMPTVKITENMSCSICLDDFEIGTQAREMPCKHKFHGNCILPWLELHSSCPVCRFQMPSEESKVSDAANREELHAAGGGSTGSSDNGNGGSERGSWLPVPWPFNGLFSLLGSHRSGTSSSTQPSSSTSPTRVDCSCPNNSKFPFHLAYKETLGVIPHRQMYQHQLHQGHNNLLSPKSTFSPERQLFLQRGSASKDSGLVLSTDAKPRLKWNAELHKRFTEAVNQLGGPDKATPKTIMRLMGIPGLTLYHLKSHLQKYRLGKNVQAQISNGSNKNVFGSSLAQERAPDCNESLMNIGPSNKTMQINEALKMQIEVQRQLHEQLEVQRHLQQQIETQGKYLQSVLEKAQETITKQSSSSAGLEGAKIHLSDLASSVANGYFSNSFQAQENDYRVYTCLASSKGLQNEKEAFETRTAISSCHQDFLLSSWYSDMHEQKKPFAASILRDSDVKQSNAKPQYAERDGAFLAEVKKEERDEEHSQRKSTALGQASRKRLEEFGLPCLKTELELNIHHGGEEGTSSCRELDLNGFSWSL</sequence>
<feature type="region of interest" description="Disordered" evidence="12">
    <location>
        <begin position="674"/>
        <end position="693"/>
    </location>
</feature>
<dbReference type="Gene3D" id="3.30.40.10">
    <property type="entry name" value="Zinc/RING finger domain, C3HC4 (zinc finger)"/>
    <property type="match status" value="1"/>
</dbReference>
<gene>
    <name evidence="14" type="ORF">ZIOFF_012658</name>
</gene>
<dbReference type="PROSITE" id="PS50089">
    <property type="entry name" value="ZF_RING_2"/>
    <property type="match status" value="1"/>
</dbReference>
<keyword evidence="7" id="KW-0862">Zinc</keyword>
<dbReference type="InterPro" id="IPR013083">
    <property type="entry name" value="Znf_RING/FYVE/PHD"/>
</dbReference>
<dbReference type="SMART" id="SM00184">
    <property type="entry name" value="RING"/>
    <property type="match status" value="1"/>
</dbReference>
<keyword evidence="5 11" id="KW-0863">Zinc-finger</keyword>
<evidence type="ECO:0000256" key="10">
    <source>
        <dbReference type="ARBA" id="ARBA00023242"/>
    </source>
</evidence>
<dbReference type="GO" id="GO:0003677">
    <property type="term" value="F:DNA binding"/>
    <property type="evidence" value="ECO:0007669"/>
    <property type="project" value="InterPro"/>
</dbReference>
<dbReference type="CDD" id="cd16667">
    <property type="entry name" value="RING-H2_RNF126-like"/>
    <property type="match status" value="1"/>
</dbReference>
<keyword evidence="4" id="KW-0479">Metal-binding</keyword>
<dbReference type="GO" id="GO:0061630">
    <property type="term" value="F:ubiquitin protein ligase activity"/>
    <property type="evidence" value="ECO:0007669"/>
    <property type="project" value="UniProtKB-EC"/>
</dbReference>